<dbReference type="NCBIfam" id="NF004741">
    <property type="entry name" value="PRK06076.1-2"/>
    <property type="match status" value="1"/>
</dbReference>
<keyword evidence="5" id="KW-1278">Translocase</keyword>
<sequence>MTAFFTSYGMDYGWAWFLSTIIGILVIALPLMLAVAMIIYADRKIWAAMALRRGPNVVGPFGLLQSFADGLKVFLQETIVPTAANKGLFLLAPIITFTVALIVWAVVPFGVGVVLADINVGLLYVLAASSLGVYGIILAGWSSNSKYPFFSAIRAAAQMVSYEVAIGFILISVVLWSGSFNLSDIVNAQRAIYPWLPVNGFIFNPLLFPMAIMFFISSLAETQRAPFDLTEAESELVAGYQTEYSSMSFALFWLGEYANVILMCALNAILFWGGYLPPFDWAPLYLVPGIIWLFAKMLFFFFLFSWVKATVPRYRYDQLMRLGWKVFLPVSLFWVFLVSGFLMLTRVGTECDASERVYLKQYGTATALYQAQRPVYPTDGVCRDKVLSEKRP</sequence>
<protein>
    <recommendedName>
        <fullName evidence="5">NADH-quinone oxidoreductase subunit H</fullName>
        <ecNumber evidence="5">7.1.1.-</ecNumber>
    </recommendedName>
    <alternativeName>
        <fullName evidence="5">NADH dehydrogenase I subunit H</fullName>
    </alternativeName>
    <alternativeName>
        <fullName evidence="5">NDH-1 subunit H</fullName>
    </alternativeName>
</protein>
<keyword evidence="3 5" id="KW-1133">Transmembrane helix</keyword>
<keyword evidence="7" id="KW-0560">Oxidoreductase</keyword>
<keyword evidence="5" id="KW-1003">Cell membrane</keyword>
<name>A0ABV7SYQ1_9SPHN</name>
<comment type="catalytic activity">
    <reaction evidence="5">
        <text>a quinone + NADH + 5 H(+)(in) = a quinol + NAD(+) + 4 H(+)(out)</text>
        <dbReference type="Rhea" id="RHEA:57888"/>
        <dbReference type="ChEBI" id="CHEBI:15378"/>
        <dbReference type="ChEBI" id="CHEBI:24646"/>
        <dbReference type="ChEBI" id="CHEBI:57540"/>
        <dbReference type="ChEBI" id="CHEBI:57945"/>
        <dbReference type="ChEBI" id="CHEBI:132124"/>
    </reaction>
</comment>
<keyword evidence="8" id="KW-1185">Reference proteome</keyword>
<dbReference type="RefSeq" id="WP_261292889.1">
    <property type="nucleotide sequence ID" value="NZ_JANQBK010000001.1"/>
</dbReference>
<feature type="transmembrane region" description="Helical" evidence="5">
    <location>
        <begin position="284"/>
        <end position="306"/>
    </location>
</feature>
<comment type="subunit">
    <text evidence="5">NDH-1 is composed of 14 different subunits. Subunits NuoA, H, J, K, L, M, N constitute the membrane sector of the complex.</text>
</comment>
<feature type="transmembrane region" description="Helical" evidence="5">
    <location>
        <begin position="14"/>
        <end position="41"/>
    </location>
</feature>
<dbReference type="Pfam" id="PF00146">
    <property type="entry name" value="NADHdh"/>
    <property type="match status" value="1"/>
</dbReference>
<evidence type="ECO:0000256" key="5">
    <source>
        <dbReference type="HAMAP-Rule" id="MF_01350"/>
    </source>
</evidence>
<feature type="transmembrane region" description="Helical" evidence="5">
    <location>
        <begin position="88"/>
        <end position="115"/>
    </location>
</feature>
<reference evidence="8" key="1">
    <citation type="journal article" date="2019" name="Int. J. Syst. Evol. Microbiol.">
        <title>The Global Catalogue of Microorganisms (GCM) 10K type strain sequencing project: providing services to taxonomists for standard genome sequencing and annotation.</title>
        <authorList>
            <consortium name="The Broad Institute Genomics Platform"/>
            <consortium name="The Broad Institute Genome Sequencing Center for Infectious Disease"/>
            <person name="Wu L."/>
            <person name="Ma J."/>
        </authorList>
    </citation>
    <scope>NUCLEOTIDE SEQUENCE [LARGE SCALE GENOMIC DNA]</scope>
    <source>
        <strain evidence="8">KCTC 42739</strain>
    </source>
</reference>
<evidence type="ECO:0000313" key="8">
    <source>
        <dbReference type="Proteomes" id="UP001595713"/>
    </source>
</evidence>
<dbReference type="InterPro" id="IPR001694">
    <property type="entry name" value="NADH_UbQ_OxRdtase_su1/FPO"/>
</dbReference>
<dbReference type="PANTHER" id="PTHR11432">
    <property type="entry name" value="NADH DEHYDROGENASE SUBUNIT 1"/>
    <property type="match status" value="1"/>
</dbReference>
<comment type="function">
    <text evidence="5">NDH-1 shuttles electrons from NADH, via FMN and iron-sulfur (Fe-S) centers, to quinones in the respiratory chain. The immediate electron acceptor for the enzyme in this species is believed to be ubiquinone. Couples the redox reaction to proton translocation (for every two electrons transferred, four hydrogen ions are translocated across the cytoplasmic membrane), and thus conserves the redox energy in a proton gradient. This subunit may bind ubiquinone.</text>
</comment>
<comment type="subcellular location">
    <subcellularLocation>
        <location evidence="5 6">Cell membrane</location>
        <topology evidence="5 6">Multi-pass membrane protein</topology>
    </subcellularLocation>
    <subcellularLocation>
        <location evidence="1">Membrane</location>
        <topology evidence="1">Multi-pass membrane protein</topology>
    </subcellularLocation>
</comment>
<keyword evidence="5 6" id="KW-0520">NAD</keyword>
<keyword evidence="5" id="KW-0874">Quinone</keyword>
<feature type="transmembrane region" description="Helical" evidence="5">
    <location>
        <begin position="192"/>
        <end position="216"/>
    </location>
</feature>
<feature type="transmembrane region" description="Helical" evidence="5">
    <location>
        <begin position="121"/>
        <end position="141"/>
    </location>
</feature>
<feature type="transmembrane region" description="Helical" evidence="5">
    <location>
        <begin position="250"/>
        <end position="272"/>
    </location>
</feature>
<evidence type="ECO:0000256" key="3">
    <source>
        <dbReference type="ARBA" id="ARBA00022989"/>
    </source>
</evidence>
<feature type="transmembrane region" description="Helical" evidence="5">
    <location>
        <begin position="162"/>
        <end position="180"/>
    </location>
</feature>
<evidence type="ECO:0000256" key="2">
    <source>
        <dbReference type="ARBA" id="ARBA00022692"/>
    </source>
</evidence>
<evidence type="ECO:0000256" key="4">
    <source>
        <dbReference type="ARBA" id="ARBA00023136"/>
    </source>
</evidence>
<accession>A0ABV7SYQ1</accession>
<dbReference type="PROSITE" id="PS00668">
    <property type="entry name" value="COMPLEX1_ND1_2"/>
    <property type="match status" value="1"/>
</dbReference>
<dbReference type="EC" id="7.1.1.-" evidence="5"/>
<keyword evidence="5" id="KW-0830">Ubiquinone</keyword>
<comment type="similarity">
    <text evidence="5 6">Belongs to the complex I subunit 1 family.</text>
</comment>
<keyword evidence="4 5" id="KW-0472">Membrane</keyword>
<dbReference type="PANTHER" id="PTHR11432:SF3">
    <property type="entry name" value="NADH-UBIQUINONE OXIDOREDUCTASE CHAIN 1"/>
    <property type="match status" value="1"/>
</dbReference>
<dbReference type="NCBIfam" id="NF004745">
    <property type="entry name" value="PRK06076.1-6"/>
    <property type="match status" value="1"/>
</dbReference>
<evidence type="ECO:0000313" key="7">
    <source>
        <dbReference type="EMBL" id="MFC3581246.1"/>
    </source>
</evidence>
<feature type="transmembrane region" description="Helical" evidence="5">
    <location>
        <begin position="326"/>
        <end position="344"/>
    </location>
</feature>
<evidence type="ECO:0000256" key="1">
    <source>
        <dbReference type="ARBA" id="ARBA00004141"/>
    </source>
</evidence>
<proteinExistence type="inferred from homology"/>
<keyword evidence="2 5" id="KW-0812">Transmembrane</keyword>
<gene>
    <name evidence="5 7" type="primary">nuoH</name>
    <name evidence="7" type="ORF">ACFONA_13825</name>
</gene>
<dbReference type="HAMAP" id="MF_01350">
    <property type="entry name" value="NDH1_NuoH"/>
    <property type="match status" value="1"/>
</dbReference>
<dbReference type="Proteomes" id="UP001595713">
    <property type="component" value="Unassembled WGS sequence"/>
</dbReference>
<comment type="caution">
    <text evidence="7">The sequence shown here is derived from an EMBL/GenBank/DDBJ whole genome shotgun (WGS) entry which is preliminary data.</text>
</comment>
<dbReference type="EMBL" id="JBHRXP010000007">
    <property type="protein sequence ID" value="MFC3581246.1"/>
    <property type="molecule type" value="Genomic_DNA"/>
</dbReference>
<dbReference type="GO" id="GO:0050136">
    <property type="term" value="F:NADH dehydrogenase (quinone) (non-electrogenic) activity"/>
    <property type="evidence" value="ECO:0007669"/>
    <property type="project" value="UniProtKB-EC"/>
</dbReference>
<organism evidence="7 8">
    <name type="scientific">Sphingomonas hylomeconis</name>
    <dbReference type="NCBI Taxonomy" id="1395958"/>
    <lineage>
        <taxon>Bacteria</taxon>
        <taxon>Pseudomonadati</taxon>
        <taxon>Pseudomonadota</taxon>
        <taxon>Alphaproteobacteria</taxon>
        <taxon>Sphingomonadales</taxon>
        <taxon>Sphingomonadaceae</taxon>
        <taxon>Sphingomonas</taxon>
    </lineage>
</organism>
<evidence type="ECO:0000256" key="6">
    <source>
        <dbReference type="RuleBase" id="RU000471"/>
    </source>
</evidence>
<dbReference type="InterPro" id="IPR018086">
    <property type="entry name" value="NADH_UbQ_OxRdtase_su1_CS"/>
</dbReference>